<evidence type="ECO:0000313" key="2">
    <source>
        <dbReference type="EMBL" id="CAF3183251.1"/>
    </source>
</evidence>
<evidence type="ECO:0000313" key="3">
    <source>
        <dbReference type="Proteomes" id="UP000663825"/>
    </source>
</evidence>
<accession>A0A817PWD6</accession>
<dbReference type="OrthoDB" id="10477620at2759"/>
<feature type="compositionally biased region" description="Basic residues" evidence="1">
    <location>
        <begin position="205"/>
        <end position="222"/>
    </location>
</feature>
<proteinExistence type="predicted"/>
<reference evidence="2" key="1">
    <citation type="submission" date="2021-02" db="EMBL/GenBank/DDBJ databases">
        <authorList>
            <person name="Nowell W R."/>
        </authorList>
    </citation>
    <scope>NUCLEOTIDE SEQUENCE</scope>
</reference>
<evidence type="ECO:0000256" key="1">
    <source>
        <dbReference type="SAM" id="MobiDB-lite"/>
    </source>
</evidence>
<protein>
    <submittedName>
        <fullName evidence="2">Uncharacterized protein</fullName>
    </submittedName>
</protein>
<organism evidence="2 3">
    <name type="scientific">Rotaria socialis</name>
    <dbReference type="NCBI Taxonomy" id="392032"/>
    <lineage>
        <taxon>Eukaryota</taxon>
        <taxon>Metazoa</taxon>
        <taxon>Spiralia</taxon>
        <taxon>Gnathifera</taxon>
        <taxon>Rotifera</taxon>
        <taxon>Eurotatoria</taxon>
        <taxon>Bdelloidea</taxon>
        <taxon>Philodinida</taxon>
        <taxon>Philodinidae</taxon>
        <taxon>Rotaria</taxon>
    </lineage>
</organism>
<feature type="non-terminal residue" evidence="2">
    <location>
        <position position="1"/>
    </location>
</feature>
<sequence length="222" mass="25964">MEILKEKGTFYFAASDSLSESQVRSYFCRLKRERQISSVPQSLDDQNFISDKTVIITDSKNDDEDEVTDSEIEALEEDFQDTENAVEEITVLEKFSTSAKIALHHRVITFNLIQILSNAPGKQNVVSSTAQSLSNCYRFDLQNNRNLAYDSSKHQQYIHVYENRKRNRVGNSFDNEFPSSFENRPLYAANFHPNKNYDFSNFPQKNHHQRVNHHKRVRFDQE</sequence>
<gene>
    <name evidence="2" type="ORF">TIS948_LOCUS11479</name>
</gene>
<dbReference type="EMBL" id="CAJNXB010001632">
    <property type="protein sequence ID" value="CAF3183251.1"/>
    <property type="molecule type" value="Genomic_DNA"/>
</dbReference>
<dbReference type="Proteomes" id="UP000663825">
    <property type="component" value="Unassembled WGS sequence"/>
</dbReference>
<comment type="caution">
    <text evidence="2">The sequence shown here is derived from an EMBL/GenBank/DDBJ whole genome shotgun (WGS) entry which is preliminary data.</text>
</comment>
<dbReference type="AlphaFoldDB" id="A0A817PWD6"/>
<name>A0A817PWD6_9BILA</name>
<feature type="region of interest" description="Disordered" evidence="1">
    <location>
        <begin position="197"/>
        <end position="222"/>
    </location>
</feature>